<dbReference type="CDD" id="cd05403">
    <property type="entry name" value="NT_KNTase_like"/>
    <property type="match status" value="1"/>
</dbReference>
<keyword evidence="6" id="KW-0067">ATP-binding</keyword>
<feature type="domain" description="Polymerase beta nucleotidyltransferase" evidence="8">
    <location>
        <begin position="16"/>
        <end position="93"/>
    </location>
</feature>
<dbReference type="Gene3D" id="3.30.460.10">
    <property type="entry name" value="Beta Polymerase, domain 2"/>
    <property type="match status" value="1"/>
</dbReference>
<dbReference type="GO" id="GO:0016779">
    <property type="term" value="F:nucleotidyltransferase activity"/>
    <property type="evidence" value="ECO:0007669"/>
    <property type="project" value="UniProtKB-KW"/>
</dbReference>
<proteinExistence type="predicted"/>
<evidence type="ECO:0000256" key="4">
    <source>
        <dbReference type="ARBA" id="ARBA00022723"/>
    </source>
</evidence>
<dbReference type="PATRIC" id="fig|1618450.3.peg.1600"/>
<dbReference type="GO" id="GO:0005524">
    <property type="term" value="F:ATP binding"/>
    <property type="evidence" value="ECO:0007669"/>
    <property type="project" value="UniProtKB-KW"/>
</dbReference>
<dbReference type="PANTHER" id="PTHR33571:SF14">
    <property type="entry name" value="PROTEIN ADENYLYLTRANSFERASE MJ0435-RELATED"/>
    <property type="match status" value="1"/>
</dbReference>
<keyword evidence="3" id="KW-0548">Nucleotidyltransferase</keyword>
<dbReference type="InterPro" id="IPR043519">
    <property type="entry name" value="NT_sf"/>
</dbReference>
<keyword evidence="5" id="KW-0547">Nucleotide-binding</keyword>
<reference evidence="9 10" key="1">
    <citation type="journal article" date="2015" name="Nature">
        <title>rRNA introns, odd ribosomes, and small enigmatic genomes across a large radiation of phyla.</title>
        <authorList>
            <person name="Brown C.T."/>
            <person name="Hug L.A."/>
            <person name="Thomas B.C."/>
            <person name="Sharon I."/>
            <person name="Castelle C.J."/>
            <person name="Singh A."/>
            <person name="Wilkins M.J."/>
            <person name="Williams K.H."/>
            <person name="Banfield J.F."/>
        </authorList>
    </citation>
    <scope>NUCLEOTIDE SEQUENCE [LARGE SCALE GENOMIC DNA]</scope>
</reference>
<dbReference type="InterPro" id="IPR052038">
    <property type="entry name" value="Type-VII_TA_antitoxin"/>
</dbReference>
<evidence type="ECO:0000256" key="3">
    <source>
        <dbReference type="ARBA" id="ARBA00022695"/>
    </source>
</evidence>
<organism evidence="9 10">
    <name type="scientific">Candidatus Gottesmanbacteria bacterium GW2011_GWC2_39_8</name>
    <dbReference type="NCBI Taxonomy" id="1618450"/>
    <lineage>
        <taxon>Bacteria</taxon>
        <taxon>Candidatus Gottesmaniibacteriota</taxon>
    </lineage>
</organism>
<dbReference type="PANTHER" id="PTHR33571">
    <property type="entry name" value="SSL8005 PROTEIN"/>
    <property type="match status" value="1"/>
</dbReference>
<evidence type="ECO:0000256" key="2">
    <source>
        <dbReference type="ARBA" id="ARBA00022679"/>
    </source>
</evidence>
<dbReference type="Pfam" id="PF18765">
    <property type="entry name" value="Polbeta"/>
    <property type="match status" value="1"/>
</dbReference>
<keyword evidence="7" id="KW-0460">Magnesium</keyword>
<accession>A0A0G0PY61</accession>
<dbReference type="InterPro" id="IPR041633">
    <property type="entry name" value="Polbeta"/>
</dbReference>
<dbReference type="Proteomes" id="UP000034539">
    <property type="component" value="Unassembled WGS sequence"/>
</dbReference>
<evidence type="ECO:0000256" key="5">
    <source>
        <dbReference type="ARBA" id="ARBA00022741"/>
    </source>
</evidence>
<evidence type="ECO:0000256" key="6">
    <source>
        <dbReference type="ARBA" id="ARBA00022840"/>
    </source>
</evidence>
<dbReference type="AlphaFoldDB" id="A0A0G0PY61"/>
<comment type="cofactor">
    <cofactor evidence="1">
        <name>Mg(2+)</name>
        <dbReference type="ChEBI" id="CHEBI:18420"/>
    </cofactor>
</comment>
<evidence type="ECO:0000256" key="7">
    <source>
        <dbReference type="ARBA" id="ARBA00022842"/>
    </source>
</evidence>
<comment type="caution">
    <text evidence="9">The sequence shown here is derived from an EMBL/GenBank/DDBJ whole genome shotgun (WGS) entry which is preliminary data.</text>
</comment>
<keyword evidence="4" id="KW-0479">Metal-binding</keyword>
<gene>
    <name evidence="9" type="ORF">UT63_C0108G0006</name>
</gene>
<dbReference type="SUPFAM" id="SSF81301">
    <property type="entry name" value="Nucleotidyltransferase"/>
    <property type="match status" value="1"/>
</dbReference>
<name>A0A0G0PY61_9BACT</name>
<protein>
    <submittedName>
        <fullName evidence="9">Polymerase, beta domain protein region protein</fullName>
    </submittedName>
</protein>
<evidence type="ECO:0000256" key="1">
    <source>
        <dbReference type="ARBA" id="ARBA00001946"/>
    </source>
</evidence>
<dbReference type="GO" id="GO:0046872">
    <property type="term" value="F:metal ion binding"/>
    <property type="evidence" value="ECO:0007669"/>
    <property type="project" value="UniProtKB-KW"/>
</dbReference>
<evidence type="ECO:0000313" key="10">
    <source>
        <dbReference type="Proteomes" id="UP000034539"/>
    </source>
</evidence>
<evidence type="ECO:0000313" key="9">
    <source>
        <dbReference type="EMBL" id="KKR30041.1"/>
    </source>
</evidence>
<sequence length="98" mass="11529">MIYTTTQIIDYLRTQKDFFKKEFKVKKIGIFGSYARGSVCEESDIDIVVELEKPDLFYMIGIKQAIEEALGRKVDVVRLREKMNKVLKCRIEQDVIYV</sequence>
<evidence type="ECO:0000259" key="8">
    <source>
        <dbReference type="Pfam" id="PF18765"/>
    </source>
</evidence>
<keyword evidence="2" id="KW-0808">Transferase</keyword>
<dbReference type="EMBL" id="LBXN01000108">
    <property type="protein sequence ID" value="KKR30041.1"/>
    <property type="molecule type" value="Genomic_DNA"/>
</dbReference>